<dbReference type="Proteomes" id="UP000011758">
    <property type="component" value="Unassembled WGS sequence"/>
</dbReference>
<protein>
    <submittedName>
        <fullName evidence="1">Uncharacterized protein</fullName>
    </submittedName>
</protein>
<comment type="caution">
    <text evidence="1">The sequence shown here is derived from an EMBL/GenBank/DDBJ whole genome shotgun (WGS) entry which is preliminary data.</text>
</comment>
<dbReference type="EMBL" id="AGEJ01000021">
    <property type="protein sequence ID" value="EMD16389.1"/>
    <property type="molecule type" value="Genomic_DNA"/>
</dbReference>
<dbReference type="PATRIC" id="fig|999415.3.peg.1334"/>
<dbReference type="BioCyc" id="ECAT999415-HMP:GTTI-1349-MONOMER"/>
<proteinExistence type="predicted"/>
<dbReference type="RefSeq" id="WP_004803278.1">
    <property type="nucleotide sequence ID" value="NZ_KB446648.1"/>
</dbReference>
<evidence type="ECO:0000313" key="2">
    <source>
        <dbReference type="Proteomes" id="UP000011758"/>
    </source>
</evidence>
<gene>
    <name evidence="1" type="ORF">HMPREF9943_01315</name>
</gene>
<dbReference type="AlphaFoldDB" id="M2PLG0"/>
<dbReference type="OrthoDB" id="2086359at2"/>
<name>M2PLG0_9FIRM</name>
<accession>M2PLG0</accession>
<evidence type="ECO:0000313" key="1">
    <source>
        <dbReference type="EMBL" id="EMD16389.1"/>
    </source>
</evidence>
<sequence>MTKKEAFLTGQELDVYPDSEMADEQTHNFDDLWQSIYDIVQLGTYGIVEEDADELNKAIQWLKDTQSITDQYQTLSLDFEVKS</sequence>
<keyword evidence="2" id="KW-1185">Reference proteome</keyword>
<dbReference type="STRING" id="999415.HMPREF9943_01315"/>
<reference evidence="1 2" key="1">
    <citation type="submission" date="2013-02" db="EMBL/GenBank/DDBJ databases">
        <title>The Genome Sequence of Lactobacillus catenaformis F0143.</title>
        <authorList>
            <consortium name="The Broad Institute Genome Sequencing Platform"/>
            <person name="Earl A."/>
            <person name="Ward D."/>
            <person name="Feldgarden M."/>
            <person name="Gevers D."/>
            <person name="Izard J."/>
            <person name="Blanton J.M."/>
            <person name="Mathney J."/>
            <person name="Dewhirst F.E."/>
            <person name="Young S.K."/>
            <person name="Zeng Q."/>
            <person name="Gargeya S."/>
            <person name="Fitzgerald M."/>
            <person name="Haas B."/>
            <person name="Abouelleil A."/>
            <person name="Alvarado L."/>
            <person name="Arachchi H.M."/>
            <person name="Berlin A."/>
            <person name="Chapman S.B."/>
            <person name="Gearin G."/>
            <person name="Goldberg J."/>
            <person name="Griggs A."/>
            <person name="Gujja S."/>
            <person name="Hansen M."/>
            <person name="Heiman D."/>
            <person name="Howarth C."/>
            <person name="Larimer J."/>
            <person name="Lui A."/>
            <person name="MacDonald P.J.P."/>
            <person name="McCowen C."/>
            <person name="Montmayeur A."/>
            <person name="Murphy C."/>
            <person name="Neiman D."/>
            <person name="Pearson M."/>
            <person name="Priest M."/>
            <person name="Roberts A."/>
            <person name="Saif S."/>
            <person name="Shea T."/>
            <person name="Sisk P."/>
            <person name="Stolte C."/>
            <person name="Sykes S."/>
            <person name="Wortman J."/>
            <person name="Nusbaum C."/>
            <person name="Birren B."/>
        </authorList>
    </citation>
    <scope>NUCLEOTIDE SEQUENCE [LARGE SCALE GENOMIC DNA]</scope>
    <source>
        <strain evidence="1 2">OT 569</strain>
    </source>
</reference>
<organism evidence="1 2">
    <name type="scientific">Eggerthia catenaformis OT 569 = DSM 20559</name>
    <dbReference type="NCBI Taxonomy" id="999415"/>
    <lineage>
        <taxon>Bacteria</taxon>
        <taxon>Bacillati</taxon>
        <taxon>Bacillota</taxon>
        <taxon>Erysipelotrichia</taxon>
        <taxon>Erysipelotrichales</taxon>
        <taxon>Coprobacillaceae</taxon>
        <taxon>Eggerthia</taxon>
    </lineage>
</organism>